<organism evidence="1 2">
    <name type="scientific">Pantoea phage vB_PagS_AAS23</name>
    <dbReference type="NCBI Taxonomy" id="2499073"/>
    <lineage>
        <taxon>Viruses</taxon>
        <taxon>Duplodnaviria</taxon>
        <taxon>Heunggongvirae</taxon>
        <taxon>Uroviricota</taxon>
        <taxon>Caudoviricetes</taxon>
        <taxon>Drexlerviridae</taxon>
        <taxon>Sauletekiovirus</taxon>
        <taxon>Sauletekiovirus AAS23</taxon>
    </lineage>
</organism>
<reference evidence="1 2" key="1">
    <citation type="submission" date="2018-10" db="EMBL/GenBank/DDBJ databases">
        <title>Complete genome sequence of Pantoea phage vB_PagS_AAS23.</title>
        <authorList>
            <person name="Truncaite L."/>
            <person name="Simoliuniene M."/>
            <person name="Kazlauskas D."/>
            <person name="Meskys R."/>
            <person name="Simoliunas E."/>
        </authorList>
    </citation>
    <scope>NUCLEOTIDE SEQUENCE [LARGE SCALE GENOMIC DNA]</scope>
    <source>
        <strain evidence="1">AAS23</strain>
    </source>
</reference>
<dbReference type="Proteomes" id="UP000288641">
    <property type="component" value="Segment"/>
</dbReference>
<accession>A0A3S9U7T3</accession>
<dbReference type="EMBL" id="MK095606">
    <property type="protein sequence ID" value="AZS06330.1"/>
    <property type="molecule type" value="Genomic_DNA"/>
</dbReference>
<proteinExistence type="predicted"/>
<evidence type="ECO:0000313" key="2">
    <source>
        <dbReference type="Proteomes" id="UP000288641"/>
    </source>
</evidence>
<evidence type="ECO:0000313" key="1">
    <source>
        <dbReference type="EMBL" id="AZS06330.1"/>
    </source>
</evidence>
<keyword evidence="2" id="KW-1185">Reference proteome</keyword>
<name>A0A3S9U7T3_9CAUD</name>
<dbReference type="InterPro" id="IPR010265">
    <property type="entry name" value="Phage_lambda_TipM"/>
</dbReference>
<protein>
    <submittedName>
        <fullName evidence="1">Minor tail protein</fullName>
    </submittedName>
</protein>
<sequence length="115" mass="12780">MAVETFKWCTQIQNNGAAMTVTNNMRAISMGNGYRQVASSGRNTNRRQFGIVYGGKDYLKVLDFLYAHTANPFIWTPPDGRAGIFIVQADTIGSAPKFRGIQELTCTFTEQFTSV</sequence>
<dbReference type="Pfam" id="PF05939">
    <property type="entry name" value="Phage_min_tail"/>
    <property type="match status" value="1"/>
</dbReference>
<gene>
    <name evidence="1" type="ORF">AAS23_gp17</name>
</gene>